<name>B0KCY4_THEP3</name>
<keyword evidence="1" id="KW-0812">Transmembrane</keyword>
<feature type="transmembrane region" description="Helical" evidence="1">
    <location>
        <begin position="233"/>
        <end position="252"/>
    </location>
</feature>
<reference evidence="3" key="1">
    <citation type="submission" date="2008-01" db="EMBL/GenBank/DDBJ databases">
        <title>Complete sequence of Thermoanaerobacter pseudethanolicus 39E.</title>
        <authorList>
            <person name="Copeland A."/>
            <person name="Lucas S."/>
            <person name="Lapidus A."/>
            <person name="Barry K."/>
            <person name="Glavina del Rio T."/>
            <person name="Dalin E."/>
            <person name="Tice H."/>
            <person name="Pitluck S."/>
            <person name="Bruce D."/>
            <person name="Goodwin L."/>
            <person name="Saunders E."/>
            <person name="Brettin T."/>
            <person name="Detter J.C."/>
            <person name="Han C."/>
            <person name="Schmutz J."/>
            <person name="Larimer F."/>
            <person name="Land M."/>
            <person name="Hauser L."/>
            <person name="Kyrpides N."/>
            <person name="Lykidis A."/>
            <person name="Hemme C."/>
            <person name="Fields M.W."/>
            <person name="He Z."/>
            <person name="Zhou J."/>
            <person name="Richardson P."/>
        </authorList>
    </citation>
    <scope>NUCLEOTIDE SEQUENCE [LARGE SCALE GENOMIC DNA]</scope>
    <source>
        <strain evidence="3">ATCC 33223 / DSM 2355 / 39E</strain>
    </source>
</reference>
<feature type="transmembrane region" description="Helical" evidence="1">
    <location>
        <begin position="21"/>
        <end position="48"/>
    </location>
</feature>
<proteinExistence type="predicted"/>
<accession>B0KCY4</accession>
<feature type="transmembrane region" description="Helical" evidence="1">
    <location>
        <begin position="172"/>
        <end position="191"/>
    </location>
</feature>
<feature type="transmembrane region" description="Helical" evidence="1">
    <location>
        <begin position="115"/>
        <end position="134"/>
    </location>
</feature>
<dbReference type="AlphaFoldDB" id="B0KCY4"/>
<dbReference type="STRING" id="340099.Teth39_0413"/>
<gene>
    <name evidence="2" type="ordered locus">Teth39_0413</name>
</gene>
<keyword evidence="1" id="KW-1133">Transmembrane helix</keyword>
<keyword evidence="1" id="KW-0472">Membrane</keyword>
<evidence type="ECO:0000256" key="1">
    <source>
        <dbReference type="SAM" id="Phobius"/>
    </source>
</evidence>
<dbReference type="RefSeq" id="WP_012268998.1">
    <property type="nucleotide sequence ID" value="NC_010321.1"/>
</dbReference>
<dbReference type="EMBL" id="CP000924">
    <property type="protein sequence ID" value="ABY94082.1"/>
    <property type="molecule type" value="Genomic_DNA"/>
</dbReference>
<dbReference type="HOGENOM" id="CLU_084465_1_0_9"/>
<feature type="transmembrane region" description="Helical" evidence="1">
    <location>
        <begin position="141"/>
        <end position="166"/>
    </location>
</feature>
<dbReference type="PANTHER" id="PTHR36832">
    <property type="entry name" value="SLR1174 PROTEIN-RELATED"/>
    <property type="match status" value="1"/>
</dbReference>
<dbReference type="Proteomes" id="UP000002156">
    <property type="component" value="Chromosome"/>
</dbReference>
<evidence type="ECO:0008006" key="4">
    <source>
        <dbReference type="Google" id="ProtNLM"/>
    </source>
</evidence>
<protein>
    <recommendedName>
        <fullName evidence="4">ABC-2 type transporter</fullName>
    </recommendedName>
</protein>
<keyword evidence="3" id="KW-1185">Reference proteome</keyword>
<dbReference type="Pfam" id="PF06182">
    <property type="entry name" value="ABC2_membrane_6"/>
    <property type="match status" value="1"/>
</dbReference>
<organism evidence="2 3">
    <name type="scientific">Thermoanaerobacter pseudethanolicus (strain ATCC 33223 / 39E)</name>
    <name type="common">Clostridium thermohydrosulfuricum</name>
    <dbReference type="NCBI Taxonomy" id="340099"/>
    <lineage>
        <taxon>Bacteria</taxon>
        <taxon>Bacillati</taxon>
        <taxon>Bacillota</taxon>
        <taxon>Clostridia</taxon>
        <taxon>Thermoanaerobacterales</taxon>
        <taxon>Thermoanaerobacteraceae</taxon>
        <taxon>Thermoanaerobacter</taxon>
    </lineage>
</organism>
<dbReference type="PANTHER" id="PTHR36832:SF1">
    <property type="entry name" value="SLR1174 PROTEIN"/>
    <property type="match status" value="1"/>
</dbReference>
<sequence length="264" mass="30390">MKTLYTFMGYFEYSIKKLLMYRIYIIGELLSSLIVPVIISFFLWRALIETNPINYSLKEMMIYIIISNIILLFTQIHAEHDIERDIKTYRLGQKLLLPIDYLTSISYSYLTSSLAKFTIVYLPIIVIISIWAKIEIPANRLLYLPITLTFGFLLNALFSFIIGLLSFWLTEIWGIAAVRNLLTGLFSGAIFPLDLLPKKVESFMLLTPFPYMTFIPAKLISDDSFDIKIVNKGLFISLIWVLILGLIVFLLVKNGLKKYTSHGA</sequence>
<dbReference type="KEGG" id="tpd:Teth39_0413"/>
<dbReference type="InterPro" id="IPR010390">
    <property type="entry name" value="ABC-2_transporter-like"/>
</dbReference>
<feature type="transmembrane region" description="Helical" evidence="1">
    <location>
        <begin position="60"/>
        <end position="79"/>
    </location>
</feature>
<dbReference type="eggNOG" id="COG4587">
    <property type="taxonomic scope" value="Bacteria"/>
</dbReference>
<evidence type="ECO:0000313" key="2">
    <source>
        <dbReference type="EMBL" id="ABY94082.1"/>
    </source>
</evidence>
<evidence type="ECO:0000313" key="3">
    <source>
        <dbReference type="Proteomes" id="UP000002156"/>
    </source>
</evidence>